<accession>A0ABS3R664</accession>
<feature type="transmembrane region" description="Helical" evidence="2">
    <location>
        <begin position="140"/>
        <end position="164"/>
    </location>
</feature>
<gene>
    <name evidence="3" type="ORF">J4557_29845</name>
</gene>
<sequence>MWPPSRVRFADVAAPRLLDRPWARAALLVAVAALLGSGLWLLRWSGSAATATPDTFWYARDAFRYAGWSEPAADRAAADITCGGLMRGRSRPAGTRPDCVRYRTALPGVAPERFQRIFTSRPGYPLLTVPFIRVMGKAGFSAATAALGVACGLAAVLLALAIGLRPLQALVAEALFYLLPTGLWGSRMLAEAPMMLCVMLALTGAVLVLRGRAVISGSALLAGALALLCVVKPANGVALAAALAAGAVLLLPVFASRRTFLAVAGVAALVLAGNLWISSALHLPGVHETLQDTFTWHFRHPDVPHPWHRLPGAARKLWSDEIGPAMLEDLLIPAAFLFAAAGLVSRVRWDAAWPVAAAGLTGAAVASVHPIVSETARLSAVAWIPVAFGLAALTARTAEQPDEDVPSRPKRLEAETADLTPGG</sequence>
<evidence type="ECO:0000313" key="3">
    <source>
        <dbReference type="EMBL" id="MBO2441734.1"/>
    </source>
</evidence>
<protein>
    <recommendedName>
        <fullName evidence="5">Glycosyltransferase RgtA/B/C/D-like domain-containing protein</fullName>
    </recommendedName>
</protein>
<proteinExistence type="predicted"/>
<dbReference type="EMBL" id="JAGEOK010000021">
    <property type="protein sequence ID" value="MBO2441734.1"/>
    <property type="molecule type" value="Genomic_DNA"/>
</dbReference>
<feature type="transmembrane region" description="Helical" evidence="2">
    <location>
        <begin position="184"/>
        <end position="208"/>
    </location>
</feature>
<keyword evidence="2" id="KW-0472">Membrane</keyword>
<name>A0ABS3R664_9ACTN</name>
<dbReference type="RefSeq" id="WP_208270082.1">
    <property type="nucleotide sequence ID" value="NZ_BAAAGM010000051.1"/>
</dbReference>
<keyword evidence="4" id="KW-1185">Reference proteome</keyword>
<evidence type="ECO:0000256" key="2">
    <source>
        <dbReference type="SAM" id="Phobius"/>
    </source>
</evidence>
<evidence type="ECO:0008006" key="5">
    <source>
        <dbReference type="Google" id="ProtNLM"/>
    </source>
</evidence>
<feature type="transmembrane region" description="Helical" evidence="2">
    <location>
        <begin position="237"/>
        <end position="255"/>
    </location>
</feature>
<keyword evidence="2" id="KW-1133">Transmembrane helix</keyword>
<reference evidence="3 4" key="1">
    <citation type="submission" date="2021-03" db="EMBL/GenBank/DDBJ databases">
        <authorList>
            <person name="Kanchanasin P."/>
            <person name="Saeng-In P."/>
            <person name="Phongsopitanun W."/>
            <person name="Yuki M."/>
            <person name="Kudo T."/>
            <person name="Ohkuma M."/>
            <person name="Tanasupawat S."/>
        </authorList>
    </citation>
    <scope>NUCLEOTIDE SEQUENCE [LARGE SCALE GENOMIC DNA]</scope>
    <source>
        <strain evidence="3 4">L46</strain>
    </source>
</reference>
<feature type="compositionally biased region" description="Basic and acidic residues" evidence="1">
    <location>
        <begin position="405"/>
        <end position="414"/>
    </location>
</feature>
<feature type="transmembrane region" description="Helical" evidence="2">
    <location>
        <begin position="213"/>
        <end position="231"/>
    </location>
</feature>
<feature type="transmembrane region" description="Helical" evidence="2">
    <location>
        <begin position="351"/>
        <end position="372"/>
    </location>
</feature>
<organism evidence="3 4">
    <name type="scientific">Actinomadura nitritigenes</name>
    <dbReference type="NCBI Taxonomy" id="134602"/>
    <lineage>
        <taxon>Bacteria</taxon>
        <taxon>Bacillati</taxon>
        <taxon>Actinomycetota</taxon>
        <taxon>Actinomycetes</taxon>
        <taxon>Streptosporangiales</taxon>
        <taxon>Thermomonosporaceae</taxon>
        <taxon>Actinomadura</taxon>
    </lineage>
</organism>
<evidence type="ECO:0000256" key="1">
    <source>
        <dbReference type="SAM" id="MobiDB-lite"/>
    </source>
</evidence>
<evidence type="ECO:0000313" key="4">
    <source>
        <dbReference type="Proteomes" id="UP000666915"/>
    </source>
</evidence>
<feature type="transmembrane region" description="Helical" evidence="2">
    <location>
        <begin position="260"/>
        <end position="277"/>
    </location>
</feature>
<feature type="transmembrane region" description="Helical" evidence="2">
    <location>
        <begin position="22"/>
        <end position="42"/>
    </location>
</feature>
<comment type="caution">
    <text evidence="3">The sequence shown here is derived from an EMBL/GenBank/DDBJ whole genome shotgun (WGS) entry which is preliminary data.</text>
</comment>
<feature type="transmembrane region" description="Helical" evidence="2">
    <location>
        <begin position="325"/>
        <end position="344"/>
    </location>
</feature>
<keyword evidence="2" id="KW-0812">Transmembrane</keyword>
<feature type="region of interest" description="Disordered" evidence="1">
    <location>
        <begin position="399"/>
        <end position="423"/>
    </location>
</feature>
<dbReference type="Proteomes" id="UP000666915">
    <property type="component" value="Unassembled WGS sequence"/>
</dbReference>